<proteinExistence type="predicted"/>
<feature type="chain" id="PRO_5002064263" description="Secreted protein" evidence="2">
    <location>
        <begin position="33"/>
        <end position="154"/>
    </location>
</feature>
<keyword evidence="1" id="KW-0472">Membrane</keyword>
<feature type="signal peptide" evidence="2">
    <location>
        <begin position="1"/>
        <end position="32"/>
    </location>
</feature>
<feature type="transmembrane region" description="Helical" evidence="1">
    <location>
        <begin position="48"/>
        <end position="72"/>
    </location>
</feature>
<feature type="transmembrane region" description="Helical" evidence="1">
    <location>
        <begin position="84"/>
        <end position="104"/>
    </location>
</feature>
<dbReference type="AlphaFoldDB" id="A0A0A9EEQ3"/>
<reference evidence="3" key="1">
    <citation type="submission" date="2014-09" db="EMBL/GenBank/DDBJ databases">
        <authorList>
            <person name="Magalhaes I.L.F."/>
            <person name="Oliveira U."/>
            <person name="Santos F.R."/>
            <person name="Vidigal T.H.D.A."/>
            <person name="Brescovit A.D."/>
            <person name="Santos A.J."/>
        </authorList>
    </citation>
    <scope>NUCLEOTIDE SEQUENCE</scope>
    <source>
        <tissue evidence="3">Shoot tissue taken approximately 20 cm above the soil surface</tissue>
    </source>
</reference>
<accession>A0A0A9EEQ3</accession>
<evidence type="ECO:0000256" key="2">
    <source>
        <dbReference type="SAM" id="SignalP"/>
    </source>
</evidence>
<keyword evidence="1" id="KW-1133">Transmembrane helix</keyword>
<evidence type="ECO:0000256" key="1">
    <source>
        <dbReference type="SAM" id="Phobius"/>
    </source>
</evidence>
<reference evidence="3" key="2">
    <citation type="journal article" date="2015" name="Data Brief">
        <title>Shoot transcriptome of the giant reed, Arundo donax.</title>
        <authorList>
            <person name="Barrero R.A."/>
            <person name="Guerrero F.D."/>
            <person name="Moolhuijzen P."/>
            <person name="Goolsby J.A."/>
            <person name="Tidwell J."/>
            <person name="Bellgard S.E."/>
            <person name="Bellgard M.I."/>
        </authorList>
    </citation>
    <scope>NUCLEOTIDE SEQUENCE</scope>
    <source>
        <tissue evidence="3">Shoot tissue taken approximately 20 cm above the soil surface</tissue>
    </source>
</reference>
<evidence type="ECO:0008006" key="4">
    <source>
        <dbReference type="Google" id="ProtNLM"/>
    </source>
</evidence>
<evidence type="ECO:0000313" key="3">
    <source>
        <dbReference type="EMBL" id="JAD94502.1"/>
    </source>
</evidence>
<dbReference type="EMBL" id="GBRH01203393">
    <property type="protein sequence ID" value="JAD94502.1"/>
    <property type="molecule type" value="Transcribed_RNA"/>
</dbReference>
<organism evidence="3">
    <name type="scientific">Arundo donax</name>
    <name type="common">Giant reed</name>
    <name type="synonym">Donax arundinaceus</name>
    <dbReference type="NCBI Taxonomy" id="35708"/>
    <lineage>
        <taxon>Eukaryota</taxon>
        <taxon>Viridiplantae</taxon>
        <taxon>Streptophyta</taxon>
        <taxon>Embryophyta</taxon>
        <taxon>Tracheophyta</taxon>
        <taxon>Spermatophyta</taxon>
        <taxon>Magnoliopsida</taxon>
        <taxon>Liliopsida</taxon>
        <taxon>Poales</taxon>
        <taxon>Poaceae</taxon>
        <taxon>PACMAD clade</taxon>
        <taxon>Arundinoideae</taxon>
        <taxon>Arundineae</taxon>
        <taxon>Arundo</taxon>
    </lineage>
</organism>
<keyword evidence="2" id="KW-0732">Signal</keyword>
<keyword evidence="1" id="KW-0812">Transmembrane</keyword>
<protein>
    <recommendedName>
        <fullName evidence="4">Secreted protein</fullName>
    </recommendedName>
</protein>
<name>A0A0A9EEQ3_ARUDO</name>
<sequence>MIFSSAWWCCVTLMSSVLLSALLSCFLRQSQGLWCDVFPAAEVLEASPMVSCFFTASWNLMSSSIVSLTALVPSGPDMVSLWTWTWSLKLSTSAFLSVFLPFFLCQQKSAARHPSSSKPPSDTNTTMITMWCGGLGGGGTGVGGLICGGGGVSG</sequence>